<accession>D4J990</accession>
<dbReference type="Proteomes" id="UP000008798">
    <property type="component" value="Chromosome"/>
</dbReference>
<evidence type="ECO:0000313" key="2">
    <source>
        <dbReference type="Proteomes" id="UP000008798"/>
    </source>
</evidence>
<gene>
    <name evidence="1" type="ORF">CC1_22220</name>
</gene>
<reference evidence="1 2" key="2">
    <citation type="submission" date="2010-03" db="EMBL/GenBank/DDBJ databases">
        <authorList>
            <person name="Pajon A."/>
        </authorList>
    </citation>
    <scope>NUCLEOTIDE SEQUENCE [LARGE SCALE GENOMIC DNA]</scope>
    <source>
        <strain evidence="1 2">GD/7</strain>
    </source>
</reference>
<dbReference type="STRING" id="717962.CC1_22220"/>
<protein>
    <submittedName>
        <fullName evidence="1">Uncharacterized protein</fullName>
    </submittedName>
</protein>
<dbReference type="AlphaFoldDB" id="D4J990"/>
<dbReference type="KEGG" id="cct:CC1_22220"/>
<name>D4J990_9FIRM</name>
<proteinExistence type="predicted"/>
<organism evidence="1 2">
    <name type="scientific">Coprococcus catus GD/7</name>
    <dbReference type="NCBI Taxonomy" id="717962"/>
    <lineage>
        <taxon>Bacteria</taxon>
        <taxon>Bacillati</taxon>
        <taxon>Bacillota</taxon>
        <taxon>Clostridia</taxon>
        <taxon>Lachnospirales</taxon>
        <taxon>Lachnospiraceae</taxon>
        <taxon>Coprococcus</taxon>
    </lineage>
</organism>
<reference evidence="1 2" key="1">
    <citation type="submission" date="2010-03" db="EMBL/GenBank/DDBJ databases">
        <title>The genome sequence of Coprococcus catus GD/7.</title>
        <authorList>
            <consortium name="metaHIT consortium -- http://www.metahit.eu/"/>
            <person name="Pajon A."/>
            <person name="Turner K."/>
            <person name="Parkhill J."/>
            <person name="Duncan S."/>
            <person name="Flint H."/>
        </authorList>
    </citation>
    <scope>NUCLEOTIDE SEQUENCE [LARGE SCALE GENOMIC DNA]</scope>
    <source>
        <strain evidence="1 2">GD/7</strain>
    </source>
</reference>
<sequence length="55" mass="6391">MSKRIRKYNLPDSYWDTPEPISLSELKQQAGGKSLISVNFSHMLNSREKSFGFDR</sequence>
<dbReference type="PATRIC" id="fig|717962.3.peg.2130"/>
<evidence type="ECO:0000313" key="1">
    <source>
        <dbReference type="EMBL" id="CBK80911.1"/>
    </source>
</evidence>
<dbReference type="EMBL" id="FP929038">
    <property type="protein sequence ID" value="CBK80911.1"/>
    <property type="molecule type" value="Genomic_DNA"/>
</dbReference>
<dbReference type="HOGENOM" id="CLU_3024315_0_0_9"/>